<dbReference type="KEGG" id="prz:GZH47_33210"/>
<evidence type="ECO:0000256" key="4">
    <source>
        <dbReference type="ARBA" id="ARBA00022692"/>
    </source>
</evidence>
<dbReference type="Pfam" id="PF04647">
    <property type="entry name" value="AgrB"/>
    <property type="match status" value="1"/>
</dbReference>
<dbReference type="InterPro" id="IPR006741">
    <property type="entry name" value="AgrB"/>
</dbReference>
<keyword evidence="5" id="KW-0378">Hydrolase</keyword>
<dbReference type="GO" id="GO:0016020">
    <property type="term" value="C:membrane"/>
    <property type="evidence" value="ECO:0007669"/>
    <property type="project" value="InterPro"/>
</dbReference>
<dbReference type="RefSeq" id="WP_162645888.1">
    <property type="nucleotide sequence ID" value="NZ_CP048288.1"/>
</dbReference>
<evidence type="ECO:0008006" key="11">
    <source>
        <dbReference type="Google" id="ProtNLM"/>
    </source>
</evidence>
<proteinExistence type="predicted"/>
<dbReference type="GO" id="GO:0006508">
    <property type="term" value="P:proteolysis"/>
    <property type="evidence" value="ECO:0007669"/>
    <property type="project" value="UniProtKB-KW"/>
</dbReference>
<feature type="transmembrane region" description="Helical" evidence="8">
    <location>
        <begin position="21"/>
        <end position="39"/>
    </location>
</feature>
<keyword evidence="10" id="KW-1185">Reference proteome</keyword>
<dbReference type="SMART" id="SM00793">
    <property type="entry name" value="AgrB"/>
    <property type="match status" value="1"/>
</dbReference>
<dbReference type="Proteomes" id="UP000479114">
    <property type="component" value="Plasmid unnamed2"/>
</dbReference>
<accession>A0A6C0PB02</accession>
<reference evidence="9 10" key="1">
    <citation type="submission" date="2020-02" db="EMBL/GenBank/DDBJ databases">
        <title>Paenibacillus sp. nov., isolated from rhizosphere soil of tomato.</title>
        <authorList>
            <person name="Weon H.-Y."/>
            <person name="Lee S.A."/>
        </authorList>
    </citation>
    <scope>NUCLEOTIDE SEQUENCE [LARGE SCALE GENOMIC DNA]</scope>
    <source>
        <strain evidence="9 10">14171R-81</strain>
        <plasmid evidence="9 10">unnamed2</plasmid>
    </source>
</reference>
<keyword evidence="1" id="KW-1003">Cell membrane</keyword>
<evidence type="ECO:0000256" key="2">
    <source>
        <dbReference type="ARBA" id="ARBA00022654"/>
    </source>
</evidence>
<evidence type="ECO:0000256" key="6">
    <source>
        <dbReference type="ARBA" id="ARBA00022989"/>
    </source>
</evidence>
<feature type="transmembrane region" description="Helical" evidence="8">
    <location>
        <begin position="142"/>
        <end position="168"/>
    </location>
</feature>
<gene>
    <name evidence="9" type="ORF">GZH47_33210</name>
</gene>
<name>A0A6C0PB02_9BACL</name>
<evidence type="ECO:0000256" key="3">
    <source>
        <dbReference type="ARBA" id="ARBA00022670"/>
    </source>
</evidence>
<keyword evidence="2" id="KW-0673">Quorum sensing</keyword>
<evidence type="ECO:0000256" key="7">
    <source>
        <dbReference type="ARBA" id="ARBA00023136"/>
    </source>
</evidence>
<sequence length="174" mass="19590">MIEKWSEKSAIAIKRMNPEQTHSIAVLTYGFTVLLNGFLTLFACIIFGAITGHFTETLISLLTFIMLRQISGGYHLRSALSCCLFSVTIFLLIPWIHVANENILYAMDICSLVLAAVYAPSNIRNQSNIPERFYPLLKYLSVLLIAIGSLLRSEVVSITILVQCLLLIRKPERR</sequence>
<dbReference type="GO" id="GO:0008233">
    <property type="term" value="F:peptidase activity"/>
    <property type="evidence" value="ECO:0007669"/>
    <property type="project" value="UniProtKB-KW"/>
</dbReference>
<dbReference type="GO" id="GO:0009372">
    <property type="term" value="P:quorum sensing"/>
    <property type="evidence" value="ECO:0007669"/>
    <property type="project" value="UniProtKB-KW"/>
</dbReference>
<keyword evidence="7 8" id="KW-0472">Membrane</keyword>
<feature type="transmembrane region" description="Helical" evidence="8">
    <location>
        <begin position="79"/>
        <end position="97"/>
    </location>
</feature>
<dbReference type="EMBL" id="CP048288">
    <property type="protein sequence ID" value="QHW35754.1"/>
    <property type="molecule type" value="Genomic_DNA"/>
</dbReference>
<evidence type="ECO:0000256" key="1">
    <source>
        <dbReference type="ARBA" id="ARBA00022475"/>
    </source>
</evidence>
<geneLocation type="plasmid" evidence="9 10">
    <name>unnamed2</name>
</geneLocation>
<feature type="transmembrane region" description="Helical" evidence="8">
    <location>
        <begin position="45"/>
        <end position="67"/>
    </location>
</feature>
<keyword evidence="9" id="KW-0614">Plasmid</keyword>
<protein>
    <recommendedName>
        <fullName evidence="11">Accessory regulator AgrB</fullName>
    </recommendedName>
</protein>
<evidence type="ECO:0000256" key="5">
    <source>
        <dbReference type="ARBA" id="ARBA00022801"/>
    </source>
</evidence>
<evidence type="ECO:0000256" key="8">
    <source>
        <dbReference type="SAM" id="Phobius"/>
    </source>
</evidence>
<evidence type="ECO:0000313" key="10">
    <source>
        <dbReference type="Proteomes" id="UP000479114"/>
    </source>
</evidence>
<keyword evidence="6 8" id="KW-1133">Transmembrane helix</keyword>
<keyword evidence="3" id="KW-0645">Protease</keyword>
<keyword evidence="4 8" id="KW-0812">Transmembrane</keyword>
<evidence type="ECO:0000313" key="9">
    <source>
        <dbReference type="EMBL" id="QHW35754.1"/>
    </source>
</evidence>
<dbReference type="AlphaFoldDB" id="A0A6C0PB02"/>
<organism evidence="9 10">
    <name type="scientific">Paenibacillus rhizovicinus</name>
    <dbReference type="NCBI Taxonomy" id="2704463"/>
    <lineage>
        <taxon>Bacteria</taxon>
        <taxon>Bacillati</taxon>
        <taxon>Bacillota</taxon>
        <taxon>Bacilli</taxon>
        <taxon>Bacillales</taxon>
        <taxon>Paenibacillaceae</taxon>
        <taxon>Paenibacillus</taxon>
    </lineage>
</organism>